<evidence type="ECO:0000256" key="3">
    <source>
        <dbReference type="ARBA" id="ARBA00022552"/>
    </source>
</evidence>
<evidence type="ECO:0000256" key="2">
    <source>
        <dbReference type="ARBA" id="ARBA00022517"/>
    </source>
</evidence>
<feature type="compositionally biased region" description="Basic and acidic residues" evidence="6">
    <location>
        <begin position="196"/>
        <end position="206"/>
    </location>
</feature>
<comment type="caution">
    <text evidence="7">The sequence shown here is derived from an EMBL/GenBank/DDBJ whole genome shotgun (WGS) entry which is preliminary data.</text>
</comment>
<gene>
    <name evidence="7" type="ORF">SLEP1_g9895</name>
</gene>
<dbReference type="InterPro" id="IPR040309">
    <property type="entry name" value="Naf1"/>
</dbReference>
<dbReference type="GO" id="GO:0000493">
    <property type="term" value="P:box H/ACA snoRNP assembly"/>
    <property type="evidence" value="ECO:0007669"/>
    <property type="project" value="InterPro"/>
</dbReference>
<keyword evidence="8" id="KW-1185">Reference proteome</keyword>
<evidence type="ECO:0000313" key="8">
    <source>
        <dbReference type="Proteomes" id="UP001054252"/>
    </source>
</evidence>
<feature type="compositionally biased region" description="Basic and acidic residues" evidence="6">
    <location>
        <begin position="212"/>
        <end position="222"/>
    </location>
</feature>
<evidence type="ECO:0000256" key="6">
    <source>
        <dbReference type="SAM" id="MobiDB-lite"/>
    </source>
</evidence>
<name>A0AAV5I6B9_9ROSI</name>
<dbReference type="GO" id="GO:0005732">
    <property type="term" value="C:sno(s)RNA-containing ribonucleoprotein complex"/>
    <property type="evidence" value="ECO:0007669"/>
    <property type="project" value="InterPro"/>
</dbReference>
<keyword evidence="2" id="KW-0690">Ribosome biogenesis</keyword>
<accession>A0AAV5I6B9</accession>
<dbReference type="EMBL" id="BPVZ01000010">
    <property type="protein sequence ID" value="GKU96683.1"/>
    <property type="molecule type" value="Genomic_DNA"/>
</dbReference>
<evidence type="ECO:0000313" key="7">
    <source>
        <dbReference type="EMBL" id="GKU96683.1"/>
    </source>
</evidence>
<dbReference type="AlphaFoldDB" id="A0AAV5I6B9"/>
<sequence>MVGFTYDPCSKEDLNQTSNLKGFKDPFHTLDTKINDSSFTDSLLDFDSVNDWLEDNPNPDKTGLENTDFGVTEIGKEECSGKRYAGSESIVNGFEPVGGGLGCKLKVKVEAEEQKAKADFSCCIEEGMGKVSLVGGSGSSLTVHGDYGKGENANVEDESVSSSSEESESESSSSSSSSDDDDDEEEEEEEEEEEVKTEVKRELDETRELEEGEIRDIGEEKMVGGTTCNIDHDDYVEDDGPLIEYNDPDDDDDDEDGNAPRAPIRSKN</sequence>
<dbReference type="GO" id="GO:0005634">
    <property type="term" value="C:nucleus"/>
    <property type="evidence" value="ECO:0007669"/>
    <property type="project" value="UniProtKB-SubCell"/>
</dbReference>
<evidence type="ECO:0000256" key="5">
    <source>
        <dbReference type="ARBA" id="ARBA00023242"/>
    </source>
</evidence>
<protein>
    <submittedName>
        <fullName evidence="7">Uncharacterized protein</fullName>
    </submittedName>
</protein>
<dbReference type="PANTHER" id="PTHR31633">
    <property type="entry name" value="H/ACA RIBONUCLEOPROTEIN COMPLEX NON-CORE SUBUNIT NAF1"/>
    <property type="match status" value="1"/>
</dbReference>
<keyword evidence="4" id="KW-0694">RNA-binding</keyword>
<dbReference type="GO" id="GO:0006364">
    <property type="term" value="P:rRNA processing"/>
    <property type="evidence" value="ECO:0007669"/>
    <property type="project" value="UniProtKB-KW"/>
</dbReference>
<evidence type="ECO:0000256" key="1">
    <source>
        <dbReference type="ARBA" id="ARBA00004123"/>
    </source>
</evidence>
<feature type="compositionally biased region" description="Acidic residues" evidence="6">
    <location>
        <begin position="154"/>
        <end position="169"/>
    </location>
</feature>
<feature type="region of interest" description="Disordered" evidence="6">
    <location>
        <begin position="133"/>
        <end position="268"/>
    </location>
</feature>
<keyword evidence="5" id="KW-0539">Nucleus</keyword>
<feature type="compositionally biased region" description="Acidic residues" evidence="6">
    <location>
        <begin position="234"/>
        <end position="257"/>
    </location>
</feature>
<dbReference type="GO" id="GO:0003723">
    <property type="term" value="F:RNA binding"/>
    <property type="evidence" value="ECO:0007669"/>
    <property type="project" value="UniProtKB-KW"/>
</dbReference>
<evidence type="ECO:0000256" key="4">
    <source>
        <dbReference type="ARBA" id="ARBA00022884"/>
    </source>
</evidence>
<reference evidence="7 8" key="1">
    <citation type="journal article" date="2021" name="Commun. Biol.">
        <title>The genome of Shorea leprosula (Dipterocarpaceae) highlights the ecological relevance of drought in aseasonal tropical rainforests.</title>
        <authorList>
            <person name="Ng K.K.S."/>
            <person name="Kobayashi M.J."/>
            <person name="Fawcett J.A."/>
            <person name="Hatakeyama M."/>
            <person name="Paape T."/>
            <person name="Ng C.H."/>
            <person name="Ang C.C."/>
            <person name="Tnah L.H."/>
            <person name="Lee C.T."/>
            <person name="Nishiyama T."/>
            <person name="Sese J."/>
            <person name="O'Brien M.J."/>
            <person name="Copetti D."/>
            <person name="Mohd Noor M.I."/>
            <person name="Ong R.C."/>
            <person name="Putra M."/>
            <person name="Sireger I.Z."/>
            <person name="Indrioko S."/>
            <person name="Kosugi Y."/>
            <person name="Izuno A."/>
            <person name="Isagi Y."/>
            <person name="Lee S.L."/>
            <person name="Shimizu K.K."/>
        </authorList>
    </citation>
    <scope>NUCLEOTIDE SEQUENCE [LARGE SCALE GENOMIC DNA]</scope>
    <source>
        <strain evidence="7">214</strain>
    </source>
</reference>
<proteinExistence type="predicted"/>
<dbReference type="PANTHER" id="PTHR31633:SF1">
    <property type="entry name" value="H_ACA RIBONUCLEOPROTEIN COMPLEX NON-CORE SUBUNIT NAF1"/>
    <property type="match status" value="1"/>
</dbReference>
<keyword evidence="3" id="KW-0698">rRNA processing</keyword>
<organism evidence="7 8">
    <name type="scientific">Rubroshorea leprosula</name>
    <dbReference type="NCBI Taxonomy" id="152421"/>
    <lineage>
        <taxon>Eukaryota</taxon>
        <taxon>Viridiplantae</taxon>
        <taxon>Streptophyta</taxon>
        <taxon>Embryophyta</taxon>
        <taxon>Tracheophyta</taxon>
        <taxon>Spermatophyta</taxon>
        <taxon>Magnoliopsida</taxon>
        <taxon>eudicotyledons</taxon>
        <taxon>Gunneridae</taxon>
        <taxon>Pentapetalae</taxon>
        <taxon>rosids</taxon>
        <taxon>malvids</taxon>
        <taxon>Malvales</taxon>
        <taxon>Dipterocarpaceae</taxon>
        <taxon>Rubroshorea</taxon>
    </lineage>
</organism>
<feature type="compositionally biased region" description="Acidic residues" evidence="6">
    <location>
        <begin position="178"/>
        <end position="195"/>
    </location>
</feature>
<dbReference type="Proteomes" id="UP001054252">
    <property type="component" value="Unassembled WGS sequence"/>
</dbReference>
<comment type="subcellular location">
    <subcellularLocation>
        <location evidence="1">Nucleus</location>
    </subcellularLocation>
</comment>